<dbReference type="SUPFAM" id="SSF52540">
    <property type="entry name" value="P-loop containing nucleoside triphosphate hydrolases"/>
    <property type="match status" value="1"/>
</dbReference>
<gene>
    <name evidence="1" type="ORF">UR35_C0002G0065</name>
</gene>
<protein>
    <submittedName>
        <fullName evidence="1">Uncharacterized protein</fullName>
    </submittedName>
</protein>
<evidence type="ECO:0000313" key="2">
    <source>
        <dbReference type="Proteomes" id="UP000034778"/>
    </source>
</evidence>
<dbReference type="AlphaFoldDB" id="A0A0G0CPC9"/>
<name>A0A0G0CPC9_9BACT</name>
<dbReference type="Proteomes" id="UP000034778">
    <property type="component" value="Unassembled WGS sequence"/>
</dbReference>
<dbReference type="InterPro" id="IPR027417">
    <property type="entry name" value="P-loop_NTPase"/>
</dbReference>
<comment type="caution">
    <text evidence="1">The sequence shown here is derived from an EMBL/GenBank/DDBJ whole genome shotgun (WGS) entry which is preliminary data.</text>
</comment>
<dbReference type="EMBL" id="LBOW01000002">
    <property type="protein sequence ID" value="KKP45232.1"/>
    <property type="molecule type" value="Genomic_DNA"/>
</dbReference>
<organism evidence="1 2">
    <name type="scientific">Candidatus Woesebacteria bacterium GW2011_GWB1_33_22</name>
    <dbReference type="NCBI Taxonomy" id="1618566"/>
    <lineage>
        <taxon>Bacteria</taxon>
        <taxon>Candidatus Woeseibacteriota</taxon>
    </lineage>
</organism>
<reference evidence="1 2" key="1">
    <citation type="journal article" date="2015" name="Nature">
        <title>rRNA introns, odd ribosomes, and small enigmatic genomes across a large radiation of phyla.</title>
        <authorList>
            <person name="Brown C.T."/>
            <person name="Hug L.A."/>
            <person name="Thomas B.C."/>
            <person name="Sharon I."/>
            <person name="Castelle C.J."/>
            <person name="Singh A."/>
            <person name="Wilkins M.J."/>
            <person name="Williams K.H."/>
            <person name="Banfield J.F."/>
        </authorList>
    </citation>
    <scope>NUCLEOTIDE SEQUENCE [LARGE SCALE GENOMIC DNA]</scope>
</reference>
<accession>A0A0G0CPC9</accession>
<evidence type="ECO:0000313" key="1">
    <source>
        <dbReference type="EMBL" id="KKP45232.1"/>
    </source>
</evidence>
<dbReference type="Gene3D" id="3.40.50.300">
    <property type="entry name" value="P-loop containing nucleotide triphosphate hydrolases"/>
    <property type="match status" value="1"/>
</dbReference>
<proteinExistence type="predicted"/>
<sequence>MIYYLLNFNSMGTENLYRPFFTGINKFEMELIPLPNRVGLPNYVAIEGNSGAGKTSTSLLVHKETQLPHIGEYGNYIDFEKNESFPQFPPNNVQDIIQSNTLWSKIEFRRRVHQLNLQDKFPNSLQIVERSSISLFAFEYAKMKLGLPYEFTHLSGLYSMLYETTILKEPCGYVFLRVSPETVRARINIENANKSLKFLCNRKSVLAINEFISFFLNTYIDNESFIILDSVKFNQVGLSKQIIEFIDKLKSRNRQSNGISRFNHDVLAGKIIF</sequence>